<comment type="caution">
    <text evidence="2">The sequence shown here is derived from an EMBL/GenBank/DDBJ whole genome shotgun (WGS) entry which is preliminary data.</text>
</comment>
<dbReference type="InterPro" id="IPR003735">
    <property type="entry name" value="Metal_Tscrpt_repr"/>
</dbReference>
<dbReference type="Gene3D" id="1.20.58.1000">
    <property type="entry name" value="Metal-sensitive repressor, helix protomer"/>
    <property type="match status" value="1"/>
</dbReference>
<name>A0A1F8GSH1_9BACT</name>
<dbReference type="CDD" id="cd10148">
    <property type="entry name" value="CsoR-like_DUF156"/>
    <property type="match status" value="1"/>
</dbReference>
<feature type="region of interest" description="Disordered" evidence="1">
    <location>
        <begin position="1"/>
        <end position="21"/>
    </location>
</feature>
<sequence length="102" mass="11580">MDHSRHQHSHVATQKSTKNKGKLMRRLKIIEGQVRGLQAMVADDKYCVDIITQTSAVKQALSNVEDLLLEDHLSGCIIEQVKSGEEVKAKNEILKVYKLKRK</sequence>
<gene>
    <name evidence="2" type="ORF">A3A33_05125</name>
</gene>
<dbReference type="STRING" id="1802701.A3A33_05125"/>
<accession>A0A1F8GSH1</accession>
<dbReference type="GO" id="GO:0003677">
    <property type="term" value="F:DNA binding"/>
    <property type="evidence" value="ECO:0007669"/>
    <property type="project" value="InterPro"/>
</dbReference>
<organism evidence="2 3">
    <name type="scientific">Candidatus Yanofskybacteria bacterium RIFCSPLOWO2_01_FULL_49_25</name>
    <dbReference type="NCBI Taxonomy" id="1802701"/>
    <lineage>
        <taxon>Bacteria</taxon>
        <taxon>Candidatus Yanofskyibacteriota</taxon>
    </lineage>
</organism>
<dbReference type="AlphaFoldDB" id="A0A1F8GSH1"/>
<dbReference type="PANTHER" id="PTHR33677">
    <property type="entry name" value="TRANSCRIPTIONAL REPRESSOR FRMR-RELATED"/>
    <property type="match status" value="1"/>
</dbReference>
<dbReference type="GO" id="GO:0045892">
    <property type="term" value="P:negative regulation of DNA-templated transcription"/>
    <property type="evidence" value="ECO:0007669"/>
    <property type="project" value="UniProtKB-ARBA"/>
</dbReference>
<evidence type="ECO:0000313" key="3">
    <source>
        <dbReference type="Proteomes" id="UP000179047"/>
    </source>
</evidence>
<evidence type="ECO:0008006" key="4">
    <source>
        <dbReference type="Google" id="ProtNLM"/>
    </source>
</evidence>
<reference evidence="2 3" key="1">
    <citation type="journal article" date="2016" name="Nat. Commun.">
        <title>Thousands of microbial genomes shed light on interconnected biogeochemical processes in an aquifer system.</title>
        <authorList>
            <person name="Anantharaman K."/>
            <person name="Brown C.T."/>
            <person name="Hug L.A."/>
            <person name="Sharon I."/>
            <person name="Castelle C.J."/>
            <person name="Probst A.J."/>
            <person name="Thomas B.C."/>
            <person name="Singh A."/>
            <person name="Wilkins M.J."/>
            <person name="Karaoz U."/>
            <person name="Brodie E.L."/>
            <person name="Williams K.H."/>
            <person name="Hubbard S.S."/>
            <person name="Banfield J.F."/>
        </authorList>
    </citation>
    <scope>NUCLEOTIDE SEQUENCE [LARGE SCALE GENOMIC DNA]</scope>
</reference>
<dbReference type="Pfam" id="PF02583">
    <property type="entry name" value="Trns_repr_metal"/>
    <property type="match status" value="1"/>
</dbReference>
<dbReference type="Proteomes" id="UP000179047">
    <property type="component" value="Unassembled WGS sequence"/>
</dbReference>
<protein>
    <recommendedName>
        <fullName evidence="4">Transcriptional regulator</fullName>
    </recommendedName>
</protein>
<dbReference type="EMBL" id="MGKP01000018">
    <property type="protein sequence ID" value="OGN28372.1"/>
    <property type="molecule type" value="Genomic_DNA"/>
</dbReference>
<dbReference type="PANTHER" id="PTHR33677:SF3">
    <property type="entry name" value="COPPER-SENSING TRANSCRIPTIONAL REPRESSOR RICR"/>
    <property type="match status" value="1"/>
</dbReference>
<evidence type="ECO:0000256" key="1">
    <source>
        <dbReference type="SAM" id="MobiDB-lite"/>
    </source>
</evidence>
<evidence type="ECO:0000313" key="2">
    <source>
        <dbReference type="EMBL" id="OGN28372.1"/>
    </source>
</evidence>
<proteinExistence type="predicted"/>
<dbReference type="InterPro" id="IPR038390">
    <property type="entry name" value="Metal_Tscrpt_repr_sf"/>
</dbReference>
<dbReference type="GO" id="GO:0046872">
    <property type="term" value="F:metal ion binding"/>
    <property type="evidence" value="ECO:0007669"/>
    <property type="project" value="InterPro"/>
</dbReference>